<gene>
    <name evidence="2" type="ORF">MRM63_06680</name>
</gene>
<keyword evidence="1" id="KW-0812">Transmembrane</keyword>
<proteinExistence type="predicted"/>
<keyword evidence="1" id="KW-1133">Transmembrane helix</keyword>
<sequence length="78" mass="9098">MTTEIIALTPENIETIVSSFVVLGFFVACAGFISSRFILFLLNALERLIFPYEYKRLLVRRNKLRLEVFELQKTKRGL</sequence>
<evidence type="ECO:0000313" key="2">
    <source>
        <dbReference type="EMBL" id="XAG85652.1"/>
    </source>
</evidence>
<accession>A0AAU6VGD7</accession>
<protein>
    <submittedName>
        <fullName evidence="2">Uncharacterized protein</fullName>
    </submittedName>
</protein>
<dbReference type="AlphaFoldDB" id="A0AAU6VGD7"/>
<evidence type="ECO:0000256" key="1">
    <source>
        <dbReference type="SAM" id="Phobius"/>
    </source>
</evidence>
<name>A0AAU6VGD7_UNCXX</name>
<organism evidence="2">
    <name type="scientific">bacterium 19MO03SA05</name>
    <dbReference type="NCBI Taxonomy" id="2920620"/>
    <lineage>
        <taxon>Bacteria</taxon>
    </lineage>
</organism>
<keyword evidence="1" id="KW-0472">Membrane</keyword>
<reference evidence="2" key="1">
    <citation type="submission" date="2022-03" db="EMBL/GenBank/DDBJ databases">
        <title>Sea Food Isolates.</title>
        <authorList>
            <person name="Li c."/>
        </authorList>
    </citation>
    <scope>NUCLEOTIDE SEQUENCE</scope>
    <source>
        <strain evidence="2">19MO03SA05</strain>
    </source>
</reference>
<dbReference type="EMBL" id="CP095350">
    <property type="protein sequence ID" value="XAG85652.1"/>
    <property type="molecule type" value="Genomic_DNA"/>
</dbReference>
<feature type="transmembrane region" description="Helical" evidence="1">
    <location>
        <begin position="20"/>
        <end position="45"/>
    </location>
</feature>